<accession>A0A1J7BY13</accession>
<evidence type="ECO:0000256" key="2">
    <source>
        <dbReference type="ARBA" id="ARBA00022448"/>
    </source>
</evidence>
<dbReference type="PANTHER" id="PTHR10110">
    <property type="entry name" value="SODIUM/HYDROGEN EXCHANGER"/>
    <property type="match status" value="1"/>
</dbReference>
<dbReference type="GO" id="GO:0051453">
    <property type="term" value="P:regulation of intracellular pH"/>
    <property type="evidence" value="ECO:0007669"/>
    <property type="project" value="TreeGrafter"/>
</dbReference>
<evidence type="ECO:0000313" key="12">
    <source>
        <dbReference type="EMBL" id="OIV38369.1"/>
    </source>
</evidence>
<dbReference type="GO" id="GO:0015385">
    <property type="term" value="F:sodium:proton antiporter activity"/>
    <property type="evidence" value="ECO:0007669"/>
    <property type="project" value="InterPro"/>
</dbReference>
<evidence type="ECO:0000256" key="1">
    <source>
        <dbReference type="ARBA" id="ARBA00004651"/>
    </source>
</evidence>
<evidence type="ECO:0000256" key="5">
    <source>
        <dbReference type="ARBA" id="ARBA00022989"/>
    </source>
</evidence>
<feature type="transmembrane region" description="Helical" evidence="10">
    <location>
        <begin position="303"/>
        <end position="324"/>
    </location>
</feature>
<dbReference type="Pfam" id="PF00999">
    <property type="entry name" value="Na_H_Exchanger"/>
    <property type="match status" value="1"/>
</dbReference>
<comment type="subcellular location">
    <subcellularLocation>
        <location evidence="1 10">Cell membrane</location>
        <topology evidence="1 10">Multi-pass membrane protein</topology>
    </subcellularLocation>
</comment>
<gene>
    <name evidence="12" type="ORF">BIV57_06135</name>
</gene>
<dbReference type="Proteomes" id="UP000243342">
    <property type="component" value="Unassembled WGS sequence"/>
</dbReference>
<comment type="function">
    <text evidence="10">Na(+)/H(+) antiporter that extrudes sodium in exchange for external protons.</text>
</comment>
<dbReference type="AlphaFoldDB" id="A0A1J7BY13"/>
<keyword evidence="9 10" id="KW-0739">Sodium transport</keyword>
<keyword evidence="10" id="KW-0050">Antiport</keyword>
<dbReference type="InterPro" id="IPR006153">
    <property type="entry name" value="Cation/H_exchanger_TM"/>
</dbReference>
<dbReference type="Gene3D" id="6.10.140.1330">
    <property type="match status" value="1"/>
</dbReference>
<dbReference type="GO" id="GO:0015386">
    <property type="term" value="F:potassium:proton antiporter activity"/>
    <property type="evidence" value="ECO:0007669"/>
    <property type="project" value="TreeGrafter"/>
</dbReference>
<reference evidence="12 13" key="1">
    <citation type="submission" date="2016-10" db="EMBL/GenBank/DDBJ databases">
        <title>Genome sequence of Streptomyces gilvigriseus MUSC 26.</title>
        <authorList>
            <person name="Lee L.-H."/>
            <person name="Ser H.-L."/>
        </authorList>
    </citation>
    <scope>NUCLEOTIDE SEQUENCE [LARGE SCALE GENOMIC DNA]</scope>
    <source>
        <strain evidence="12 13">MUSC 26</strain>
    </source>
</reference>
<evidence type="ECO:0000313" key="13">
    <source>
        <dbReference type="Proteomes" id="UP000243342"/>
    </source>
</evidence>
<keyword evidence="5 10" id="KW-1133">Transmembrane helix</keyword>
<evidence type="ECO:0000259" key="11">
    <source>
        <dbReference type="Pfam" id="PF00999"/>
    </source>
</evidence>
<dbReference type="InterPro" id="IPR004705">
    <property type="entry name" value="Cation/H_exchanger_CPA1_bac"/>
</dbReference>
<evidence type="ECO:0000256" key="9">
    <source>
        <dbReference type="ARBA" id="ARBA00023201"/>
    </source>
</evidence>
<keyword evidence="3 10" id="KW-1003">Cell membrane</keyword>
<dbReference type="InterPro" id="IPR018422">
    <property type="entry name" value="Cation/H_exchanger_CPA1"/>
</dbReference>
<organism evidence="12 13">
    <name type="scientific">Mangrovactinospora gilvigrisea</name>
    <dbReference type="NCBI Taxonomy" id="1428644"/>
    <lineage>
        <taxon>Bacteria</taxon>
        <taxon>Bacillati</taxon>
        <taxon>Actinomycetota</taxon>
        <taxon>Actinomycetes</taxon>
        <taxon>Kitasatosporales</taxon>
        <taxon>Streptomycetaceae</taxon>
        <taxon>Mangrovactinospora</taxon>
    </lineage>
</organism>
<evidence type="ECO:0000256" key="7">
    <source>
        <dbReference type="ARBA" id="ARBA00023065"/>
    </source>
</evidence>
<dbReference type="GO" id="GO:0005886">
    <property type="term" value="C:plasma membrane"/>
    <property type="evidence" value="ECO:0007669"/>
    <property type="project" value="UniProtKB-SubCell"/>
</dbReference>
<feature type="transmembrane region" description="Helical" evidence="10">
    <location>
        <begin position="264"/>
        <end position="283"/>
    </location>
</feature>
<feature type="domain" description="Cation/H+ exchanger transmembrane" evidence="11">
    <location>
        <begin position="13"/>
        <end position="410"/>
    </location>
</feature>
<proteinExistence type="inferred from homology"/>
<dbReference type="PANTHER" id="PTHR10110:SF86">
    <property type="entry name" value="SODIUM_HYDROGEN EXCHANGER 7"/>
    <property type="match status" value="1"/>
</dbReference>
<evidence type="ECO:0000256" key="4">
    <source>
        <dbReference type="ARBA" id="ARBA00022692"/>
    </source>
</evidence>
<keyword evidence="4 10" id="KW-0812">Transmembrane</keyword>
<feature type="transmembrane region" description="Helical" evidence="10">
    <location>
        <begin position="6"/>
        <end position="21"/>
    </location>
</feature>
<dbReference type="RefSeq" id="WP_071655660.1">
    <property type="nucleotide sequence ID" value="NZ_MLCF01000024.1"/>
</dbReference>
<comment type="caution">
    <text evidence="12">The sequence shown here is derived from an EMBL/GenBank/DDBJ whole genome shotgun (WGS) entry which is preliminary data.</text>
</comment>
<name>A0A1J7BY13_9ACTN</name>
<feature type="transmembrane region" description="Helical" evidence="10">
    <location>
        <begin position="352"/>
        <end position="374"/>
    </location>
</feature>
<feature type="transmembrane region" description="Helical" evidence="10">
    <location>
        <begin position="175"/>
        <end position="199"/>
    </location>
</feature>
<dbReference type="NCBIfam" id="TIGR00831">
    <property type="entry name" value="a_cpa1"/>
    <property type="match status" value="1"/>
</dbReference>
<feature type="transmembrane region" description="Helical" evidence="10">
    <location>
        <begin position="28"/>
        <end position="48"/>
    </location>
</feature>
<evidence type="ECO:0000256" key="8">
    <source>
        <dbReference type="ARBA" id="ARBA00023136"/>
    </source>
</evidence>
<keyword evidence="13" id="KW-1185">Reference proteome</keyword>
<feature type="transmembrane region" description="Helical" evidence="10">
    <location>
        <begin position="54"/>
        <end position="71"/>
    </location>
</feature>
<evidence type="ECO:0000256" key="3">
    <source>
        <dbReference type="ARBA" id="ARBA00022475"/>
    </source>
</evidence>
<feature type="transmembrane region" description="Helical" evidence="10">
    <location>
        <begin position="150"/>
        <end position="169"/>
    </location>
</feature>
<dbReference type="OrthoDB" id="57886at2"/>
<comment type="similarity">
    <text evidence="10">Belongs to the monovalent cation:proton antiporter 1 (CPA1) transporter (TC 2.A.36) family.</text>
</comment>
<keyword evidence="8 10" id="KW-0472">Membrane</keyword>
<keyword evidence="2 10" id="KW-0813">Transport</keyword>
<protein>
    <submittedName>
        <fullName evidence="12">Na+/H+ antiporter</fullName>
    </submittedName>
</protein>
<dbReference type="STRING" id="1428644.BIV57_06135"/>
<feature type="transmembrane region" description="Helical" evidence="10">
    <location>
        <begin position="386"/>
        <end position="405"/>
    </location>
</feature>
<keyword evidence="7 10" id="KW-0406">Ion transport</keyword>
<evidence type="ECO:0000256" key="10">
    <source>
        <dbReference type="RuleBase" id="RU366002"/>
    </source>
</evidence>
<feature type="transmembrane region" description="Helical" evidence="10">
    <location>
        <begin position="83"/>
        <end position="102"/>
    </location>
</feature>
<sequence>MDQLTLLFIVLFATIIVVPLARRIGLPFPVLLTVLGIVLAVLNFVPNVEIEPELILPVVLPPLLYASAQRSSWRQFAANRRPILLLAVALVVVTTVVVAYVGSALVPGLTLASAFVLGAMIAPPDPVAASAVAGSLGLPRRMVSILEGEGLFNDVTAIVIYGVAVDAVVTGKFSAWHAALQLVLSAVLAIAIGYAIGWVANRLLTVMNDSTLQIGLTLIVPTFSYVIAEELHGSAVLAVLVTSLYLTGRAYGPDDSETRLQASAFWEVVELLVTGGAFTLIGLELHNVVRGVSHTWTSLLWPALAVAGVVIAVRLLWLLPMTWFSHRLAARHRRKPGEERGEQPTGWRETVVMWWAGMRGVATIALALGVPLTVDGGKDFPGRPQILFVAFVVVLVTLVLQGLSLPGLVKALRVRDAGEDEERQEKLLAKRAAKASLRRLKEIEGVEDLPDEVVERLRRRHADLLARLSPDAYDEEQKAALKERTKRLVRMREIESEMSSAARAAVLSARSEPGMDPEVVDRVLRRLDLRAMH</sequence>
<dbReference type="EMBL" id="MLCF01000024">
    <property type="protein sequence ID" value="OIV38369.1"/>
    <property type="molecule type" value="Genomic_DNA"/>
</dbReference>
<keyword evidence="6 10" id="KW-0915">Sodium</keyword>
<feature type="transmembrane region" description="Helical" evidence="10">
    <location>
        <begin position="114"/>
        <end position="138"/>
    </location>
</feature>
<evidence type="ECO:0000256" key="6">
    <source>
        <dbReference type="ARBA" id="ARBA00023053"/>
    </source>
</evidence>
<dbReference type="GO" id="GO:0098719">
    <property type="term" value="P:sodium ion import across plasma membrane"/>
    <property type="evidence" value="ECO:0007669"/>
    <property type="project" value="TreeGrafter"/>
</dbReference>